<reference evidence="2 3" key="1">
    <citation type="journal article" date="2014" name="Int. J. Syst. Evol. Microbiol.">
        <title>Complete genome sequence of Corynebacterium casei LMG S-19264T (=DSM 44701T), isolated from a smear-ripened cheese.</title>
        <authorList>
            <consortium name="US DOE Joint Genome Institute (JGI-PGF)"/>
            <person name="Walter F."/>
            <person name="Albersmeier A."/>
            <person name="Kalinowski J."/>
            <person name="Ruckert C."/>
        </authorList>
    </citation>
    <scope>NUCLEOTIDE SEQUENCE [LARGE SCALE GENOMIC DNA]</scope>
    <source>
        <strain evidence="2 3">CGMCC 1.9161</strain>
    </source>
</reference>
<gene>
    <name evidence="2" type="ORF">GCM10011322_45040</name>
</gene>
<protein>
    <recommendedName>
        <fullName evidence="1">DUF2007 domain-containing protein</fullName>
    </recommendedName>
</protein>
<organism evidence="2 3">
    <name type="scientific">Salinarimonas ramus</name>
    <dbReference type="NCBI Taxonomy" id="690164"/>
    <lineage>
        <taxon>Bacteria</taxon>
        <taxon>Pseudomonadati</taxon>
        <taxon>Pseudomonadota</taxon>
        <taxon>Alphaproteobacteria</taxon>
        <taxon>Hyphomicrobiales</taxon>
        <taxon>Salinarimonadaceae</taxon>
        <taxon>Salinarimonas</taxon>
    </lineage>
</organism>
<dbReference type="Pfam" id="PF09413">
    <property type="entry name" value="DUF2007"/>
    <property type="match status" value="1"/>
</dbReference>
<sequence length="75" mass="8256">MVELIRTNDVVTLGYAESLLRDAGFNIFVADGHTSVMEGSIGIIQRRILVVDDEEEGARRLLRDAGLGAELRDAR</sequence>
<name>A0A917QJN7_9HYPH</name>
<accession>A0A917QJN7</accession>
<proteinExistence type="predicted"/>
<dbReference type="InterPro" id="IPR011322">
    <property type="entry name" value="N-reg_PII-like_a/b"/>
</dbReference>
<dbReference type="RefSeq" id="WP_188915534.1">
    <property type="nucleotide sequence ID" value="NZ_BMMF01000017.1"/>
</dbReference>
<dbReference type="InterPro" id="IPR018551">
    <property type="entry name" value="DUF2007"/>
</dbReference>
<dbReference type="Proteomes" id="UP000600449">
    <property type="component" value="Unassembled WGS sequence"/>
</dbReference>
<dbReference type="SUPFAM" id="SSF54913">
    <property type="entry name" value="GlnB-like"/>
    <property type="match status" value="1"/>
</dbReference>
<feature type="domain" description="DUF2007" evidence="1">
    <location>
        <begin position="1"/>
        <end position="66"/>
    </location>
</feature>
<dbReference type="EMBL" id="BMMF01000017">
    <property type="protein sequence ID" value="GGK53186.1"/>
    <property type="molecule type" value="Genomic_DNA"/>
</dbReference>
<evidence type="ECO:0000313" key="3">
    <source>
        <dbReference type="Proteomes" id="UP000600449"/>
    </source>
</evidence>
<evidence type="ECO:0000313" key="2">
    <source>
        <dbReference type="EMBL" id="GGK53186.1"/>
    </source>
</evidence>
<comment type="caution">
    <text evidence="2">The sequence shown here is derived from an EMBL/GenBank/DDBJ whole genome shotgun (WGS) entry which is preliminary data.</text>
</comment>
<evidence type="ECO:0000259" key="1">
    <source>
        <dbReference type="Pfam" id="PF09413"/>
    </source>
</evidence>
<dbReference type="AlphaFoldDB" id="A0A917QJN7"/>
<keyword evidence="3" id="KW-1185">Reference proteome</keyword>
<dbReference type="Gene3D" id="3.30.70.790">
    <property type="entry name" value="UreE, C-terminal domain"/>
    <property type="match status" value="1"/>
</dbReference>